<dbReference type="Proteomes" id="UP000676565">
    <property type="component" value="Unassembled WGS sequence"/>
</dbReference>
<dbReference type="SUPFAM" id="SSF52833">
    <property type="entry name" value="Thioredoxin-like"/>
    <property type="match status" value="1"/>
</dbReference>
<comment type="caution">
    <text evidence="14">The sequence shown here is derived from an EMBL/GenBank/DDBJ whole genome shotgun (WGS) entry which is preliminary data.</text>
</comment>
<dbReference type="InterPro" id="IPR050924">
    <property type="entry name" value="Peroxiredoxin_BCP/PrxQ"/>
</dbReference>
<organism evidence="14 15">
    <name type="scientific">Gemmata palustris</name>
    <dbReference type="NCBI Taxonomy" id="2822762"/>
    <lineage>
        <taxon>Bacteria</taxon>
        <taxon>Pseudomonadati</taxon>
        <taxon>Planctomycetota</taxon>
        <taxon>Planctomycetia</taxon>
        <taxon>Gemmatales</taxon>
        <taxon>Gemmataceae</taxon>
        <taxon>Gemmata</taxon>
    </lineage>
</organism>
<dbReference type="RefSeq" id="WP_210652548.1">
    <property type="nucleotide sequence ID" value="NZ_JAGKQQ010000001.1"/>
</dbReference>
<comment type="catalytic activity">
    <reaction evidence="11">
        <text>a hydroperoxide + [thioredoxin]-dithiol = an alcohol + [thioredoxin]-disulfide + H2O</text>
        <dbReference type="Rhea" id="RHEA:62620"/>
        <dbReference type="Rhea" id="RHEA-COMP:10698"/>
        <dbReference type="Rhea" id="RHEA-COMP:10700"/>
        <dbReference type="ChEBI" id="CHEBI:15377"/>
        <dbReference type="ChEBI" id="CHEBI:29950"/>
        <dbReference type="ChEBI" id="CHEBI:30879"/>
        <dbReference type="ChEBI" id="CHEBI:35924"/>
        <dbReference type="ChEBI" id="CHEBI:50058"/>
        <dbReference type="EC" id="1.11.1.24"/>
    </reaction>
</comment>
<evidence type="ECO:0000313" key="15">
    <source>
        <dbReference type="Proteomes" id="UP000676565"/>
    </source>
</evidence>
<evidence type="ECO:0000256" key="2">
    <source>
        <dbReference type="ARBA" id="ARBA00013017"/>
    </source>
</evidence>
<comment type="function">
    <text evidence="1">Thiol-specific peroxidase that catalyzes the reduction of hydrogen peroxide and organic hydroperoxides to water and alcohols, respectively. Plays a role in cell protection against oxidative stress by detoxifying peroxides and as sensor of hydrogen peroxide-mediated signaling events.</text>
</comment>
<keyword evidence="15" id="KW-1185">Reference proteome</keyword>
<keyword evidence="12" id="KW-0732">Signal</keyword>
<name>A0ABS5BL48_9BACT</name>
<evidence type="ECO:0000256" key="1">
    <source>
        <dbReference type="ARBA" id="ARBA00003330"/>
    </source>
</evidence>
<accession>A0ABS5BL48</accession>
<dbReference type="Pfam" id="PF00578">
    <property type="entry name" value="AhpC-TSA"/>
    <property type="match status" value="1"/>
</dbReference>
<reference evidence="14 15" key="1">
    <citation type="submission" date="2021-04" db="EMBL/GenBank/DDBJ databases">
        <authorList>
            <person name="Ivanova A."/>
        </authorList>
    </citation>
    <scope>NUCLEOTIDE SEQUENCE [LARGE SCALE GENOMIC DNA]</scope>
    <source>
        <strain evidence="14 15">G18</strain>
    </source>
</reference>
<comment type="similarity">
    <text evidence="9">Belongs to the peroxiredoxin family. BCP/PrxQ subfamily.</text>
</comment>
<dbReference type="PROSITE" id="PS51257">
    <property type="entry name" value="PROKAR_LIPOPROTEIN"/>
    <property type="match status" value="1"/>
</dbReference>
<evidence type="ECO:0000256" key="9">
    <source>
        <dbReference type="ARBA" id="ARBA00038489"/>
    </source>
</evidence>
<keyword evidence="6" id="KW-1015">Disulfide bond</keyword>
<protein>
    <recommendedName>
        <fullName evidence="2">thioredoxin-dependent peroxiredoxin</fullName>
        <ecNumber evidence="2">1.11.1.24</ecNumber>
    </recommendedName>
    <alternativeName>
        <fullName evidence="8">Thioredoxin peroxidase</fullName>
    </alternativeName>
    <alternativeName>
        <fullName evidence="10">Thioredoxin-dependent peroxiredoxin Bcp</fullName>
    </alternativeName>
</protein>
<evidence type="ECO:0000256" key="5">
    <source>
        <dbReference type="ARBA" id="ARBA00023002"/>
    </source>
</evidence>
<evidence type="ECO:0000256" key="3">
    <source>
        <dbReference type="ARBA" id="ARBA00022559"/>
    </source>
</evidence>
<evidence type="ECO:0000256" key="6">
    <source>
        <dbReference type="ARBA" id="ARBA00023157"/>
    </source>
</evidence>
<dbReference type="PANTHER" id="PTHR42801:SF7">
    <property type="entry name" value="SLL1159 PROTEIN"/>
    <property type="match status" value="1"/>
</dbReference>
<dbReference type="EMBL" id="JAGKQQ010000001">
    <property type="protein sequence ID" value="MBP3954419.1"/>
    <property type="molecule type" value="Genomic_DNA"/>
</dbReference>
<keyword evidence="5" id="KW-0560">Oxidoreductase</keyword>
<evidence type="ECO:0000256" key="4">
    <source>
        <dbReference type="ARBA" id="ARBA00022862"/>
    </source>
</evidence>
<dbReference type="InterPro" id="IPR036249">
    <property type="entry name" value="Thioredoxin-like_sf"/>
</dbReference>
<evidence type="ECO:0000256" key="7">
    <source>
        <dbReference type="ARBA" id="ARBA00023284"/>
    </source>
</evidence>
<feature type="signal peptide" evidence="12">
    <location>
        <begin position="1"/>
        <end position="23"/>
    </location>
</feature>
<evidence type="ECO:0000256" key="12">
    <source>
        <dbReference type="SAM" id="SignalP"/>
    </source>
</evidence>
<keyword evidence="7" id="KW-0676">Redox-active center</keyword>
<dbReference type="EC" id="1.11.1.24" evidence="2"/>
<evidence type="ECO:0000256" key="8">
    <source>
        <dbReference type="ARBA" id="ARBA00032824"/>
    </source>
</evidence>
<dbReference type="Gene3D" id="3.40.30.10">
    <property type="entry name" value="Glutaredoxin"/>
    <property type="match status" value="1"/>
</dbReference>
<keyword evidence="4" id="KW-0049">Antioxidant</keyword>
<evidence type="ECO:0000256" key="11">
    <source>
        <dbReference type="ARBA" id="ARBA00049091"/>
    </source>
</evidence>
<evidence type="ECO:0000256" key="10">
    <source>
        <dbReference type="ARBA" id="ARBA00042639"/>
    </source>
</evidence>
<dbReference type="InterPro" id="IPR000866">
    <property type="entry name" value="AhpC/TSA"/>
</dbReference>
<dbReference type="PROSITE" id="PS51352">
    <property type="entry name" value="THIOREDOXIN_2"/>
    <property type="match status" value="1"/>
</dbReference>
<keyword evidence="3" id="KW-0575">Peroxidase</keyword>
<gene>
    <name evidence="14" type="ORF">J8F10_03830</name>
</gene>
<feature type="chain" id="PRO_5046858367" description="thioredoxin-dependent peroxiredoxin" evidence="12">
    <location>
        <begin position="24"/>
        <end position="239"/>
    </location>
</feature>
<proteinExistence type="inferred from homology"/>
<dbReference type="PANTHER" id="PTHR42801">
    <property type="entry name" value="THIOREDOXIN-DEPENDENT PEROXIDE REDUCTASE"/>
    <property type="match status" value="1"/>
</dbReference>
<evidence type="ECO:0000259" key="13">
    <source>
        <dbReference type="PROSITE" id="PS51352"/>
    </source>
</evidence>
<evidence type="ECO:0000313" key="14">
    <source>
        <dbReference type="EMBL" id="MBP3954419.1"/>
    </source>
</evidence>
<sequence>MPRFATSVALIAALALVTGCADRAHPTHGTGADPDVAREAAEYLRAKRVEPLSGPLQALLADPEKKSVPTAPHALLNQTAPTFVLTGSDDRPVDLGDVLARGPAVLVFYYGYSCDHCVAQLFGIEKDLPYFTEVGATVVAVSPDPPARTLKRYAEYGAFHFSVLSDPERAVASKYGVFRPAAGDLPKWQAHGTFVVGRDRRVRWASTGDEPFTDTTTLLRELAASEGRYAAAPPKGGTP</sequence>
<feature type="domain" description="Thioredoxin" evidence="13">
    <location>
        <begin position="74"/>
        <end position="224"/>
    </location>
</feature>
<dbReference type="InterPro" id="IPR013766">
    <property type="entry name" value="Thioredoxin_domain"/>
</dbReference>